<feature type="region of interest" description="Disordered" evidence="2">
    <location>
        <begin position="900"/>
        <end position="1054"/>
    </location>
</feature>
<dbReference type="GO" id="GO:0032007">
    <property type="term" value="P:negative regulation of TOR signaling"/>
    <property type="evidence" value="ECO:0007669"/>
    <property type="project" value="TreeGrafter"/>
</dbReference>
<evidence type="ECO:0000313" key="4">
    <source>
        <dbReference type="EMBL" id="TCD68893.1"/>
    </source>
</evidence>
<dbReference type="Proteomes" id="UP000292702">
    <property type="component" value="Unassembled WGS sequence"/>
</dbReference>
<gene>
    <name evidence="4" type="ORF">EIP91_009443</name>
</gene>
<evidence type="ECO:0000256" key="1">
    <source>
        <dbReference type="SAM" id="Coils"/>
    </source>
</evidence>
<protein>
    <recommendedName>
        <fullName evidence="3">U4/U6.U5 small nuclear ribonucleoprotein 27kDa protein domain-containing protein</fullName>
    </recommendedName>
</protein>
<proteinExistence type="predicted"/>
<evidence type="ECO:0000256" key="2">
    <source>
        <dbReference type="SAM" id="MobiDB-lite"/>
    </source>
</evidence>
<feature type="compositionally biased region" description="Basic and acidic residues" evidence="2">
    <location>
        <begin position="1037"/>
        <end position="1051"/>
    </location>
</feature>
<dbReference type="PANTHER" id="PTHR15154">
    <property type="entry name" value="HAMARTIN"/>
    <property type="match status" value="1"/>
</dbReference>
<organism evidence="4 5">
    <name type="scientific">Steccherinum ochraceum</name>
    <dbReference type="NCBI Taxonomy" id="92696"/>
    <lineage>
        <taxon>Eukaryota</taxon>
        <taxon>Fungi</taxon>
        <taxon>Dikarya</taxon>
        <taxon>Basidiomycota</taxon>
        <taxon>Agaricomycotina</taxon>
        <taxon>Agaricomycetes</taxon>
        <taxon>Polyporales</taxon>
        <taxon>Steccherinaceae</taxon>
        <taxon>Steccherinum</taxon>
    </lineage>
</organism>
<dbReference type="STRING" id="92696.A0A4R0RP43"/>
<dbReference type="GO" id="GO:0051726">
    <property type="term" value="P:regulation of cell cycle"/>
    <property type="evidence" value="ECO:0007669"/>
    <property type="project" value="TreeGrafter"/>
</dbReference>
<dbReference type="GO" id="GO:0008380">
    <property type="term" value="P:RNA splicing"/>
    <property type="evidence" value="ECO:0007669"/>
    <property type="project" value="InterPro"/>
</dbReference>
<feature type="compositionally biased region" description="Acidic residues" evidence="2">
    <location>
        <begin position="1002"/>
        <end position="1021"/>
    </location>
</feature>
<sequence>MSASDFARHLRLLLESSPDAPTLSNLLEEVDAFVLHCSSSPEPDTLIAQAEDDLQRIHHDTIDHVLFYQTEIFLSVLFHLRPLLPPSSLISTWFELVLRPALREPKLPTSAVNHAKELILSALDPIPAAVEGSSEENETERDKRREKVGNFRRRLMDLYLLDAYNESSGDDVLELAELDEVQREKKACWKSNLEDVLVRVGLQRPHDLLTEIYNCFASPTTRLQLLMLLHAYTSQAAFPSQAAMMAEHPLMQSLLHCLVLDNSSTVVAIGVTMVTKLLPIFAVHACENLKRILPWLFVILARIICWKIRKITNLIDPQDNVELGFDPEILRDIFEEEDQPQDNIIDNRNTLPICDDLEWERLELVFTGISGANPPPHQFFSFLYFLFPCNVLRFLRYPVSYLTDSTVESPYTVNWEDALDEDLIRSKSEPLLRGHVLHPLLIWRDATTELAKPDFWAEYDIPRIVGECTMLDVRNASLGLREAQQLLASLPSSLHVTSTNEELSDSGPNVALSSSAGSSGSSVLAHMPVIQPEHRPRISLQDMVATSIALKSGLDIELVDDVSSSSWSPEMFQSSRTRSPSRDKVTTSSRTVTPDIGTRLSQGTAEIPQHVAQAIAELQREVLLLRSELNFELWMARENVVHIGRLYQDRVVSKTAEIERQGLHNKMREYKSEVHRLQRELNNHKEQAATMKSQYGDWNKKLQDKVREMRAEKAAWLAEATATRAANKEGKETFVAQGKLLADASNRVFHLETKIKENAHKVDRLHDYERQIEQLIKMQRLWENDTRRLNDQDEYLKVFTSQYRKMEVRLEAYEHAQDEMEDEARRQRQQVQSLHARLSEAQKHLAIRKRTHSFDLTQYHEESQQMSDANRRLKDENDELREEVVEMKAMVEMLKAQVTGNMSADYGRGGDDRDRDSRRDRDSGRRGGRDAGWDRRDRDRATKPDEKRDEKEKEPVVEAGKPGAEERDRRQPAVFTQPPEEFSMGDAAAEDTEPSRPMSEAPVEEGEEGEEMEATNADDEAMMAMMGMSGFGSTKGKHVEGNQEGSVDVKKMRTWRQYMNRRGGFNRPLDKIK</sequence>
<feature type="domain" description="U4/U6.U5 small nuclear ribonucleoprotein 27kDa protein" evidence="3">
    <location>
        <begin position="1018"/>
        <end position="1072"/>
    </location>
</feature>
<dbReference type="InterPro" id="IPR013957">
    <property type="entry name" value="SNRNP27"/>
</dbReference>
<dbReference type="OrthoDB" id="28737at2759"/>
<dbReference type="EMBL" id="RWJN01000054">
    <property type="protein sequence ID" value="TCD68893.1"/>
    <property type="molecule type" value="Genomic_DNA"/>
</dbReference>
<dbReference type="Pfam" id="PF08648">
    <property type="entry name" value="SNRNP27"/>
    <property type="match status" value="1"/>
</dbReference>
<feature type="region of interest" description="Disordered" evidence="2">
    <location>
        <begin position="566"/>
        <end position="596"/>
    </location>
</feature>
<evidence type="ECO:0000259" key="3">
    <source>
        <dbReference type="Pfam" id="PF08648"/>
    </source>
</evidence>
<evidence type="ECO:0000313" key="5">
    <source>
        <dbReference type="Proteomes" id="UP000292702"/>
    </source>
</evidence>
<reference evidence="4 5" key="1">
    <citation type="submission" date="2018-11" db="EMBL/GenBank/DDBJ databases">
        <title>Genome assembly of Steccherinum ochraceum LE-BIN_3174, the white-rot fungus of the Steccherinaceae family (The Residual Polyporoid clade, Polyporales, Basidiomycota).</title>
        <authorList>
            <person name="Fedorova T.V."/>
            <person name="Glazunova O.A."/>
            <person name="Landesman E.O."/>
            <person name="Moiseenko K.V."/>
            <person name="Psurtseva N.V."/>
            <person name="Savinova O.S."/>
            <person name="Shakhova N.V."/>
            <person name="Tyazhelova T.V."/>
            <person name="Vasina D.V."/>
        </authorList>
    </citation>
    <scope>NUCLEOTIDE SEQUENCE [LARGE SCALE GENOMIC DNA]</scope>
    <source>
        <strain evidence="4 5">LE-BIN_3174</strain>
    </source>
</reference>
<feature type="coiled-coil region" evidence="1">
    <location>
        <begin position="653"/>
        <end position="719"/>
    </location>
</feature>
<feature type="region of interest" description="Disordered" evidence="2">
    <location>
        <begin position="852"/>
        <end position="872"/>
    </location>
</feature>
<feature type="region of interest" description="Disordered" evidence="2">
    <location>
        <begin position="498"/>
        <end position="521"/>
    </location>
</feature>
<comment type="caution">
    <text evidence="4">The sequence shown here is derived from an EMBL/GenBank/DDBJ whole genome shotgun (WGS) entry which is preliminary data.</text>
</comment>
<dbReference type="GO" id="GO:0033596">
    <property type="term" value="C:TSC1-TSC2 complex"/>
    <property type="evidence" value="ECO:0007669"/>
    <property type="project" value="TreeGrafter"/>
</dbReference>
<feature type="compositionally biased region" description="Low complexity" evidence="2">
    <location>
        <begin position="510"/>
        <end position="521"/>
    </location>
</feature>
<dbReference type="InterPro" id="IPR007483">
    <property type="entry name" value="Hamartin"/>
</dbReference>
<feature type="compositionally biased region" description="Basic and acidic residues" evidence="2">
    <location>
        <begin position="908"/>
        <end position="956"/>
    </location>
</feature>
<feature type="compositionally biased region" description="Basic and acidic residues" evidence="2">
    <location>
        <begin position="858"/>
        <end position="872"/>
    </location>
</feature>
<feature type="compositionally biased region" description="Polar residues" evidence="2">
    <location>
        <begin position="566"/>
        <end position="578"/>
    </location>
</feature>
<keyword evidence="5" id="KW-1185">Reference proteome</keyword>
<keyword evidence="1" id="KW-0175">Coiled coil</keyword>
<dbReference type="PANTHER" id="PTHR15154:SF2">
    <property type="entry name" value="HAMARTIN"/>
    <property type="match status" value="1"/>
</dbReference>
<dbReference type="AlphaFoldDB" id="A0A4R0RP43"/>
<accession>A0A4R0RP43</accession>
<name>A0A4R0RP43_9APHY</name>